<proteinExistence type="predicted"/>
<protein>
    <submittedName>
        <fullName evidence="2">Alpha/beta fold hydrolase</fullName>
    </submittedName>
</protein>
<dbReference type="SUPFAM" id="SSF53474">
    <property type="entry name" value="alpha/beta-Hydrolases"/>
    <property type="match status" value="1"/>
</dbReference>
<sequence length="265" mass="30404">MLDYKIHNREKDQEDLVLIHGLGGNSSIFYKQFKHYKKEFNVITIELPGHGKSPDLHTYMEEFSYQVAAREVLTTLNSLGIKQAHFVGVSLGTIIIHYLLQDAPERVKSAVLAGTVTRFTPFSKGLLLLGKAIKDFTPYIWIYRLFARIMMPKSNHKQSRIIFIKEAIKMKRSNFLGWYDTCYSVEESYKDVQRIASGIPKLYVSGSEDHLFIGPLKEDIENDPNATLVVIEKCGHVCNLERAKEFNDLSLTFLLEQQEPMKQAN</sequence>
<dbReference type="Proteomes" id="UP001589833">
    <property type="component" value="Unassembled WGS sequence"/>
</dbReference>
<organism evidence="2 3">
    <name type="scientific">Halalkalibacter alkalisediminis</name>
    <dbReference type="NCBI Taxonomy" id="935616"/>
    <lineage>
        <taxon>Bacteria</taxon>
        <taxon>Bacillati</taxon>
        <taxon>Bacillota</taxon>
        <taxon>Bacilli</taxon>
        <taxon>Bacillales</taxon>
        <taxon>Bacillaceae</taxon>
        <taxon>Halalkalibacter</taxon>
    </lineage>
</organism>
<dbReference type="InterPro" id="IPR000073">
    <property type="entry name" value="AB_hydrolase_1"/>
</dbReference>
<name>A0ABV6NIF6_9BACI</name>
<keyword evidence="3" id="KW-1185">Reference proteome</keyword>
<dbReference type="GO" id="GO:0016787">
    <property type="term" value="F:hydrolase activity"/>
    <property type="evidence" value="ECO:0007669"/>
    <property type="project" value="UniProtKB-KW"/>
</dbReference>
<dbReference type="PANTHER" id="PTHR43798">
    <property type="entry name" value="MONOACYLGLYCEROL LIPASE"/>
    <property type="match status" value="1"/>
</dbReference>
<evidence type="ECO:0000313" key="3">
    <source>
        <dbReference type="Proteomes" id="UP001589833"/>
    </source>
</evidence>
<evidence type="ECO:0000313" key="2">
    <source>
        <dbReference type="EMBL" id="MFC0560209.1"/>
    </source>
</evidence>
<dbReference type="InterPro" id="IPR050266">
    <property type="entry name" value="AB_hydrolase_sf"/>
</dbReference>
<evidence type="ECO:0000259" key="1">
    <source>
        <dbReference type="Pfam" id="PF00561"/>
    </source>
</evidence>
<comment type="caution">
    <text evidence="2">The sequence shown here is derived from an EMBL/GenBank/DDBJ whole genome shotgun (WGS) entry which is preliminary data.</text>
</comment>
<dbReference type="Gene3D" id="3.40.50.1820">
    <property type="entry name" value="alpha/beta hydrolase"/>
    <property type="match status" value="1"/>
</dbReference>
<dbReference type="InterPro" id="IPR029058">
    <property type="entry name" value="AB_hydrolase_fold"/>
</dbReference>
<reference evidence="2 3" key="1">
    <citation type="submission" date="2024-09" db="EMBL/GenBank/DDBJ databases">
        <authorList>
            <person name="Sun Q."/>
            <person name="Mori K."/>
        </authorList>
    </citation>
    <scope>NUCLEOTIDE SEQUENCE [LARGE SCALE GENOMIC DNA]</scope>
    <source>
        <strain evidence="2 3">NCAIM B.02301</strain>
    </source>
</reference>
<dbReference type="Pfam" id="PF00561">
    <property type="entry name" value="Abhydrolase_1"/>
    <property type="match status" value="1"/>
</dbReference>
<accession>A0ABV6NIF6</accession>
<dbReference type="PANTHER" id="PTHR43798:SF33">
    <property type="entry name" value="HYDROLASE, PUTATIVE (AFU_ORTHOLOGUE AFUA_2G14860)-RELATED"/>
    <property type="match status" value="1"/>
</dbReference>
<keyword evidence="2" id="KW-0378">Hydrolase</keyword>
<feature type="domain" description="AB hydrolase-1" evidence="1">
    <location>
        <begin position="16"/>
        <end position="128"/>
    </location>
</feature>
<dbReference type="EMBL" id="JBHLTR010000017">
    <property type="protein sequence ID" value="MFC0560209.1"/>
    <property type="molecule type" value="Genomic_DNA"/>
</dbReference>
<gene>
    <name evidence="2" type="ORF">ACFFH4_14305</name>
</gene>
<dbReference type="RefSeq" id="WP_273840330.1">
    <property type="nucleotide sequence ID" value="NZ_JAQQWT010000002.1"/>
</dbReference>